<keyword evidence="2" id="KW-1185">Reference proteome</keyword>
<proteinExistence type="predicted"/>
<dbReference type="EMBL" id="CAJIMS010000001">
    <property type="protein sequence ID" value="CAD7815343.1"/>
    <property type="molecule type" value="Genomic_DNA"/>
</dbReference>
<organism evidence="1 2">
    <name type="scientific">Chryseobacterium aquaeductus</name>
    <dbReference type="NCBI Taxonomy" id="2675056"/>
    <lineage>
        <taxon>Bacteria</taxon>
        <taxon>Pseudomonadati</taxon>
        <taxon>Bacteroidota</taxon>
        <taxon>Flavobacteriia</taxon>
        <taxon>Flavobacteriales</taxon>
        <taxon>Weeksellaceae</taxon>
        <taxon>Chryseobacterium group</taxon>
        <taxon>Chryseobacterium</taxon>
    </lineage>
</organism>
<reference evidence="1" key="1">
    <citation type="submission" date="2020-12" db="EMBL/GenBank/DDBJ databases">
        <authorList>
            <person name="Rodrigo-Torres L."/>
            <person name="Arahal R. D."/>
            <person name="Lucena T."/>
        </authorList>
    </citation>
    <scope>NUCLEOTIDE SEQUENCE</scope>
    <source>
        <strain evidence="1">CECT 9390</strain>
    </source>
</reference>
<evidence type="ECO:0000313" key="1">
    <source>
        <dbReference type="EMBL" id="CAD7815343.1"/>
    </source>
</evidence>
<comment type="caution">
    <text evidence="1">The sequence shown here is derived from an EMBL/GenBank/DDBJ whole genome shotgun (WGS) entry which is preliminary data.</text>
</comment>
<dbReference type="AlphaFoldDB" id="A0A9N8MIX9"/>
<sequence length="50" mass="6051">MLILFFGFAFYVVKKIFKCRDEIDFGVHNRFIGTIWLKKMPKEENDNTSY</sequence>
<gene>
    <name evidence="1" type="ORF">CHRY9390_02957</name>
</gene>
<dbReference type="Proteomes" id="UP000662618">
    <property type="component" value="Unassembled WGS sequence"/>
</dbReference>
<name>A0A9N8MIX9_9FLAO</name>
<protein>
    <submittedName>
        <fullName evidence="1">Uncharacterized protein</fullName>
    </submittedName>
</protein>
<evidence type="ECO:0000313" key="2">
    <source>
        <dbReference type="Proteomes" id="UP000662618"/>
    </source>
</evidence>
<accession>A0A9N8MIX9</accession>